<feature type="non-terminal residue" evidence="2">
    <location>
        <position position="1"/>
    </location>
</feature>
<dbReference type="AlphaFoldDB" id="A0ABD4KVC1"/>
<keyword evidence="2" id="KW-0378">Hydrolase</keyword>
<dbReference type="RefSeq" id="WP_194574214.1">
    <property type="nucleotide sequence ID" value="NZ_RDOM01000696.1"/>
</dbReference>
<feature type="domain" description="Endonuclease GajA/Old nuclease/RecF-like AAA" evidence="1">
    <location>
        <begin position="67"/>
        <end position="123"/>
    </location>
</feature>
<dbReference type="Pfam" id="PF13175">
    <property type="entry name" value="AAA_15"/>
    <property type="match status" value="1"/>
</dbReference>
<keyword evidence="2" id="KW-0255">Endonuclease</keyword>
<gene>
    <name evidence="2" type="ORF">EAY07_23595</name>
</gene>
<organism evidence="2 3">
    <name type="scientific">Vibrio anguillarum</name>
    <name type="common">Listonella anguillarum</name>
    <dbReference type="NCBI Taxonomy" id="55601"/>
    <lineage>
        <taxon>Bacteria</taxon>
        <taxon>Pseudomonadati</taxon>
        <taxon>Pseudomonadota</taxon>
        <taxon>Gammaproteobacteria</taxon>
        <taxon>Vibrionales</taxon>
        <taxon>Vibrionaceae</taxon>
        <taxon>Vibrio</taxon>
    </lineage>
</organism>
<dbReference type="InterPro" id="IPR041685">
    <property type="entry name" value="AAA_GajA/Old/RecF-like"/>
</dbReference>
<reference evidence="2 3" key="1">
    <citation type="journal article" date="2021" name="PeerJ">
        <title>Analysis of 44 Vibrio anguillarum genomes reveals high genetic diversity.</title>
        <authorList>
            <person name="Hansen M.J."/>
            <person name="Dalsgaard I."/>
        </authorList>
    </citation>
    <scope>NUCLEOTIDE SEQUENCE [LARGE SCALE GENOMIC DNA]</scope>
    <source>
        <strain evidence="2 3">17-16730-2A</strain>
    </source>
</reference>
<accession>A0ABD4KVC1</accession>
<name>A0ABD4KVC1_VIBAN</name>
<dbReference type="Gene3D" id="3.40.50.300">
    <property type="entry name" value="P-loop containing nucleotide triphosphate hydrolases"/>
    <property type="match status" value="1"/>
</dbReference>
<dbReference type="SUPFAM" id="SSF52540">
    <property type="entry name" value="P-loop containing nucleoside triphosphate hydrolases"/>
    <property type="match status" value="1"/>
</dbReference>
<dbReference type="GO" id="GO:0004519">
    <property type="term" value="F:endonuclease activity"/>
    <property type="evidence" value="ECO:0007669"/>
    <property type="project" value="UniProtKB-KW"/>
</dbReference>
<dbReference type="InterPro" id="IPR027417">
    <property type="entry name" value="P-loop_NTPase"/>
</dbReference>
<sequence>NISPSYLLKQSLIGLATFGYGNAHVVPNAEYAVLFEGFQDILKILLPKSIGFQHLEVRIPEVVLVTKSGDFSIDAASGGVASIIGIAWQIYMFAQKKDKYVITIDEPENHLHPSMQRELIPNLI</sequence>
<evidence type="ECO:0000259" key="1">
    <source>
        <dbReference type="Pfam" id="PF13175"/>
    </source>
</evidence>
<comment type="caution">
    <text evidence="2">The sequence shown here is derived from an EMBL/GenBank/DDBJ whole genome shotgun (WGS) entry which is preliminary data.</text>
</comment>
<dbReference type="EMBL" id="RDOM01000696">
    <property type="protein sequence ID" value="MBF4274933.1"/>
    <property type="molecule type" value="Genomic_DNA"/>
</dbReference>
<dbReference type="Proteomes" id="UP000722957">
    <property type="component" value="Unassembled WGS sequence"/>
</dbReference>
<feature type="non-terminal residue" evidence="2">
    <location>
        <position position="124"/>
    </location>
</feature>
<evidence type="ECO:0000313" key="3">
    <source>
        <dbReference type="Proteomes" id="UP000722957"/>
    </source>
</evidence>
<protein>
    <submittedName>
        <fullName evidence="2">OLD family endonuclease</fullName>
    </submittedName>
</protein>
<keyword evidence="2" id="KW-0540">Nuclease</keyword>
<evidence type="ECO:0000313" key="2">
    <source>
        <dbReference type="EMBL" id="MBF4274933.1"/>
    </source>
</evidence>
<proteinExistence type="predicted"/>